<feature type="region of interest" description="Disordered" evidence="1">
    <location>
        <begin position="369"/>
        <end position="390"/>
    </location>
</feature>
<sequence>MSARSHTPDSFTSPLFEFRRQPGKIYDELTELFKHMGSTAVANAEYGTDFFRQKYGNEWSTHFCYVDGESQEYTGNLFGEVLGDIHGTAVGAQGNHFAGNDRSSLTSVKEIVKELISDYHVDAITLTGPLLYTVPQREHGVDNKQLVNRDNVTAKLKKRKLDHCDSAEDFEEHSFMNKVNSSLPGDSDVVVGAQYDYKLMPDYDRRIIHLNKARLIQPDWRKLDNGLIVPWKSYLQLRPGTVVVANVYQAIVNFLKVVAESDIPVNRPVPPLTNKGQRHRAILPADDSAISILRSIGFTHAPSGAVNVSAVGAIDAPSKETAPDSAKRLRRTLSTTSGLNSFSPGTYIGHADRTDHGRDLSSLEYIDLNNSEDNSEDNLHMAMEEDDENL</sequence>
<keyword evidence="3" id="KW-1185">Reference proteome</keyword>
<accession>A0A1Q3DXI5</accession>
<reference evidence="2 3" key="1">
    <citation type="submission" date="2016-08" db="EMBL/GenBank/DDBJ databases">
        <authorList>
            <consortium name="Lentinula edodes genome sequencing consortium"/>
            <person name="Sakamoto Y."/>
            <person name="Nakade K."/>
            <person name="Sato S."/>
            <person name="Yoshida Y."/>
            <person name="Miyazaki K."/>
            <person name="Natsume S."/>
            <person name="Konno N."/>
        </authorList>
    </citation>
    <scope>NUCLEOTIDE SEQUENCE [LARGE SCALE GENOMIC DNA]</scope>
    <source>
        <strain evidence="2 3">NBRC 111202</strain>
    </source>
</reference>
<protein>
    <submittedName>
        <fullName evidence="2">Protein</fullName>
    </submittedName>
</protein>
<evidence type="ECO:0000313" key="3">
    <source>
        <dbReference type="Proteomes" id="UP000188533"/>
    </source>
</evidence>
<dbReference type="EMBL" id="BDGU01000016">
    <property type="protein sequence ID" value="GAV99712.1"/>
    <property type="molecule type" value="Genomic_DNA"/>
</dbReference>
<proteinExistence type="predicted"/>
<comment type="caution">
    <text evidence="2">The sequence shown here is derived from an EMBL/GenBank/DDBJ whole genome shotgun (WGS) entry which is preliminary data.</text>
</comment>
<evidence type="ECO:0000313" key="2">
    <source>
        <dbReference type="EMBL" id="GAV99712.1"/>
    </source>
</evidence>
<evidence type="ECO:0000256" key="1">
    <source>
        <dbReference type="SAM" id="MobiDB-lite"/>
    </source>
</evidence>
<reference evidence="2 3" key="2">
    <citation type="submission" date="2017-02" db="EMBL/GenBank/DDBJ databases">
        <title>A genome survey and senescence transcriptome analysis in Lentinula edodes.</title>
        <authorList>
            <person name="Sakamoto Y."/>
            <person name="Nakade K."/>
            <person name="Sato S."/>
            <person name="Yoshida Y."/>
            <person name="Miyazaki K."/>
            <person name="Natsume S."/>
            <person name="Konno N."/>
        </authorList>
    </citation>
    <scope>NUCLEOTIDE SEQUENCE [LARGE SCALE GENOMIC DNA]</scope>
    <source>
        <strain evidence="2 3">NBRC 111202</strain>
    </source>
</reference>
<dbReference type="AlphaFoldDB" id="A0A1Q3DXI5"/>
<name>A0A1Q3DXI5_LENED</name>
<organism evidence="2 3">
    <name type="scientific">Lentinula edodes</name>
    <name type="common">Shiitake mushroom</name>
    <name type="synonym">Lentinus edodes</name>
    <dbReference type="NCBI Taxonomy" id="5353"/>
    <lineage>
        <taxon>Eukaryota</taxon>
        <taxon>Fungi</taxon>
        <taxon>Dikarya</taxon>
        <taxon>Basidiomycota</taxon>
        <taxon>Agaricomycotina</taxon>
        <taxon>Agaricomycetes</taxon>
        <taxon>Agaricomycetidae</taxon>
        <taxon>Agaricales</taxon>
        <taxon>Marasmiineae</taxon>
        <taxon>Omphalotaceae</taxon>
        <taxon>Lentinula</taxon>
    </lineage>
</organism>
<gene>
    <name evidence="2" type="ORF">LENED_001190</name>
</gene>
<dbReference type="Proteomes" id="UP000188533">
    <property type="component" value="Unassembled WGS sequence"/>
</dbReference>